<feature type="domain" description="SCP" evidence="1">
    <location>
        <begin position="51"/>
        <end position="165"/>
    </location>
</feature>
<accession>A0A0P0YWK4</accession>
<dbReference type="PROSITE" id="PS51318">
    <property type="entry name" value="TAT"/>
    <property type="match status" value="1"/>
</dbReference>
<sequence>MKEADLAAFGGMSRRAFLLAGCAAALVGCAGPMASGSNTVALPIADGAALASVNRFRASNGLPPLSIDGRLMQAARIQAEAMAASDALSHTAGGRLPGRVSAAGYEWSTTAENIGRGYADYEAAMRGWIGSPGHRKNLLNPNIVHIGFAGARRADGGRNYWAQVFAAPRPQAPAGGVAFRGQVLSTGGVLRFP</sequence>
<dbReference type="PANTHER" id="PTHR31157:SF1">
    <property type="entry name" value="SCP DOMAIN-CONTAINING PROTEIN"/>
    <property type="match status" value="1"/>
</dbReference>
<organism evidence="2">
    <name type="scientific">Aureimonas altamirensis</name>
    <dbReference type="NCBI Taxonomy" id="370622"/>
    <lineage>
        <taxon>Bacteria</taxon>
        <taxon>Pseudomonadati</taxon>
        <taxon>Pseudomonadota</taxon>
        <taxon>Alphaproteobacteria</taxon>
        <taxon>Hyphomicrobiales</taxon>
        <taxon>Aurantimonadaceae</taxon>
        <taxon>Aureimonas</taxon>
    </lineage>
</organism>
<dbReference type="InterPro" id="IPR014044">
    <property type="entry name" value="CAP_dom"/>
</dbReference>
<evidence type="ECO:0000259" key="1">
    <source>
        <dbReference type="Pfam" id="PF00188"/>
    </source>
</evidence>
<dbReference type="PANTHER" id="PTHR31157">
    <property type="entry name" value="SCP DOMAIN-CONTAINING PROTEIN"/>
    <property type="match status" value="1"/>
</dbReference>
<proteinExistence type="predicted"/>
<dbReference type="EMBL" id="LC066370">
    <property type="protein sequence ID" value="BAT25772.1"/>
    <property type="molecule type" value="Genomic_DNA"/>
</dbReference>
<dbReference type="SUPFAM" id="SSF55797">
    <property type="entry name" value="PR-1-like"/>
    <property type="match status" value="1"/>
</dbReference>
<dbReference type="Pfam" id="PF00188">
    <property type="entry name" value="CAP"/>
    <property type="match status" value="1"/>
</dbReference>
<dbReference type="RefSeq" id="WP_159439776.1">
    <property type="nucleotide sequence ID" value="NZ_BBWQ01000001.1"/>
</dbReference>
<evidence type="ECO:0000313" key="2">
    <source>
        <dbReference type="EMBL" id="BAT25772.1"/>
    </source>
</evidence>
<reference evidence="2" key="1">
    <citation type="journal article" date="2015" name="Proc. Natl. Acad. Sci. U.S.A.">
        <title>Bacterial clade with the ribosomal RNA operon on a small plasmid rather than the chromosome.</title>
        <authorList>
            <person name="Anda M."/>
            <person name="Ohtsubo Y."/>
            <person name="Okubo T."/>
            <person name="Sugawara M."/>
            <person name="Nagata Y."/>
            <person name="Tsuda M."/>
            <person name="Minamisawa K."/>
            <person name="Mitsui H."/>
        </authorList>
    </citation>
    <scope>NUCLEOTIDE SEQUENCE</scope>
    <source>
        <strain evidence="2">DSM 21988</strain>
    </source>
</reference>
<dbReference type="InterPro" id="IPR006311">
    <property type="entry name" value="TAT_signal"/>
</dbReference>
<dbReference type="InterPro" id="IPR035940">
    <property type="entry name" value="CAP_sf"/>
</dbReference>
<name>A0A0P0YWK4_9HYPH</name>
<dbReference type="Gene3D" id="3.40.33.10">
    <property type="entry name" value="CAP"/>
    <property type="match status" value="1"/>
</dbReference>
<dbReference type="PROSITE" id="PS51257">
    <property type="entry name" value="PROKAR_LIPOPROTEIN"/>
    <property type="match status" value="1"/>
</dbReference>
<protein>
    <submittedName>
        <fullName evidence="2">Allergen V5/Tpx-1 related protein</fullName>
    </submittedName>
</protein>
<dbReference type="AlphaFoldDB" id="A0A0P0YWK4"/>
<dbReference type="CDD" id="cd05379">
    <property type="entry name" value="CAP_bacterial"/>
    <property type="match status" value="1"/>
</dbReference>